<dbReference type="PANTHER" id="PTHR12526:SF630">
    <property type="entry name" value="GLYCOSYLTRANSFERASE"/>
    <property type="match status" value="1"/>
</dbReference>
<keyword evidence="4" id="KW-1185">Reference proteome</keyword>
<organism evidence="3 4">
    <name type="scientific">gamma proteobacterium HTCC2207</name>
    <dbReference type="NCBI Taxonomy" id="314287"/>
    <lineage>
        <taxon>Bacteria</taxon>
        <taxon>Pseudomonadati</taxon>
        <taxon>Pseudomonadota</taxon>
        <taxon>Gammaproteobacteria</taxon>
        <taxon>Cellvibrionales</taxon>
        <taxon>Porticoccaceae</taxon>
        <taxon>SAR92 clade</taxon>
    </lineage>
</organism>
<evidence type="ECO:0000313" key="3">
    <source>
        <dbReference type="EMBL" id="EAS46284.1"/>
    </source>
</evidence>
<keyword evidence="1" id="KW-0472">Membrane</keyword>
<feature type="transmembrane region" description="Helical" evidence="1">
    <location>
        <begin position="124"/>
        <end position="143"/>
    </location>
</feature>
<dbReference type="Gene3D" id="3.40.50.2000">
    <property type="entry name" value="Glycogen Phosphorylase B"/>
    <property type="match status" value="2"/>
</dbReference>
<sequence>MKPKLTIVSDCDFFAGCEGIIALILNSEKMNKLYDVGFMYRFSQRYEKELFVRINKRTNLSRLYLLVMNRSTLPSIVRDIFLVRVIWRGLGLLLSPLLFMFNTTIISLKFIFTARKDILYVNNGGYPASWNALITVYLGYLFGFNKILLSCNNTPPARSRCLPLRIFQSHIDRTINFAASSIIVASTLNRNYLIERRAFDANKIFIVPNGIEEDRFDAAMIEFSRAKVYTGTSKIMFGIIGVHEERKGHKVLLESVTRLNNQGFKNFKVVIEGYGPLTSNFQNFVRDNSLNSYVKFLRDTKISEVYKLIDVLVVPSTHSEDLPNIISEAMLFGVPVLGSDLAGIPFQIQHKKNGIIFPIGDDAVLAVEMVDIIENPLILNEYKQECVSTYYAKFQAETYVARLETILGEKCERIL</sequence>
<evidence type="ECO:0000256" key="1">
    <source>
        <dbReference type="SAM" id="Phobius"/>
    </source>
</evidence>
<feature type="transmembrane region" description="Helical" evidence="1">
    <location>
        <begin position="93"/>
        <end position="112"/>
    </location>
</feature>
<dbReference type="HOGENOM" id="CLU_009583_0_3_6"/>
<dbReference type="eggNOG" id="COG0438">
    <property type="taxonomic scope" value="Bacteria"/>
</dbReference>
<protein>
    <recommendedName>
        <fullName evidence="2">Glycosyl transferase family 1 domain-containing protein</fullName>
    </recommendedName>
</protein>
<gene>
    <name evidence="3" type="ORF">GB2207_05969</name>
</gene>
<dbReference type="Proteomes" id="UP000005555">
    <property type="component" value="Unassembled WGS sequence"/>
</dbReference>
<keyword evidence="1" id="KW-1133">Transmembrane helix</keyword>
<keyword evidence="1" id="KW-0812">Transmembrane</keyword>
<feature type="domain" description="Glycosyl transferase family 1" evidence="2">
    <location>
        <begin position="223"/>
        <end position="380"/>
    </location>
</feature>
<accession>Q1YPS5</accession>
<dbReference type="EMBL" id="AAPI01000008">
    <property type="protein sequence ID" value="EAS46284.1"/>
    <property type="molecule type" value="Genomic_DNA"/>
</dbReference>
<reference evidence="3 4" key="1">
    <citation type="submission" date="2006-03" db="EMBL/GenBank/DDBJ databases">
        <authorList>
            <person name="Giovannoni S.J."/>
            <person name="Cho J.-C."/>
            <person name="Ferriera S."/>
            <person name="Johnson J."/>
            <person name="Kravitz S."/>
            <person name="Halpern A."/>
            <person name="Remington K."/>
            <person name="Beeson K."/>
            <person name="Tran B."/>
            <person name="Rogers Y.-H."/>
            <person name="Friedman R."/>
            <person name="Venter J.C."/>
        </authorList>
    </citation>
    <scope>NUCLEOTIDE SEQUENCE [LARGE SCALE GENOMIC DNA]</scope>
    <source>
        <strain evidence="3 4">HTCC2207</strain>
    </source>
</reference>
<evidence type="ECO:0000313" key="4">
    <source>
        <dbReference type="Proteomes" id="UP000005555"/>
    </source>
</evidence>
<dbReference type="InterPro" id="IPR001296">
    <property type="entry name" value="Glyco_trans_1"/>
</dbReference>
<dbReference type="PANTHER" id="PTHR12526">
    <property type="entry name" value="GLYCOSYLTRANSFERASE"/>
    <property type="match status" value="1"/>
</dbReference>
<proteinExistence type="predicted"/>
<comment type="caution">
    <text evidence="3">The sequence shown here is derived from an EMBL/GenBank/DDBJ whole genome shotgun (WGS) entry which is preliminary data.</text>
</comment>
<dbReference type="AlphaFoldDB" id="Q1YPS5"/>
<dbReference type="OrthoDB" id="433681at2"/>
<dbReference type="STRING" id="314287.GB2207_05969"/>
<name>Q1YPS5_9GAMM</name>
<dbReference type="CDD" id="cd03801">
    <property type="entry name" value="GT4_PimA-like"/>
    <property type="match status" value="1"/>
</dbReference>
<dbReference type="Pfam" id="PF00534">
    <property type="entry name" value="Glycos_transf_1"/>
    <property type="match status" value="1"/>
</dbReference>
<dbReference type="SUPFAM" id="SSF53756">
    <property type="entry name" value="UDP-Glycosyltransferase/glycogen phosphorylase"/>
    <property type="match status" value="1"/>
</dbReference>
<evidence type="ECO:0000259" key="2">
    <source>
        <dbReference type="Pfam" id="PF00534"/>
    </source>
</evidence>